<dbReference type="PANTHER" id="PTHR43712">
    <property type="entry name" value="PUTATIVE (AFU_ORTHOLOGUE AFUA_4G14580)-RELATED"/>
    <property type="match status" value="1"/>
</dbReference>
<reference evidence="5 6" key="2">
    <citation type="journal article" date="2010" name="J. Bacteriol.">
        <title>Complete genome sequence of the photosynthetic purple nonsulfur bacterium Rhodobacter capsulatus SB 1003.</title>
        <authorList>
            <person name="Strnad H."/>
            <person name="Lapidus A."/>
            <person name="Paces J."/>
            <person name="Ulbrich P."/>
            <person name="Vlcek C."/>
            <person name="Paces V."/>
            <person name="Haselkorn R."/>
        </authorList>
    </citation>
    <scope>NUCLEOTIDE SEQUENCE [LARGE SCALE GENOMIC DNA]</scope>
    <source>
        <strain evidence="6">ATCC BAA-309 / NBRC 16581 / SB1003</strain>
        <plasmid evidence="5 6">pRCB133</plasmid>
    </source>
</reference>
<dbReference type="CDD" id="cd02440">
    <property type="entry name" value="AdoMet_MTases"/>
    <property type="match status" value="1"/>
</dbReference>
<dbReference type="PANTHER" id="PTHR43712:SF2">
    <property type="entry name" value="O-METHYLTRANSFERASE CICE"/>
    <property type="match status" value="1"/>
</dbReference>
<evidence type="ECO:0000256" key="3">
    <source>
        <dbReference type="ARBA" id="ARBA00022691"/>
    </source>
</evidence>
<dbReference type="Gene3D" id="1.10.10.10">
    <property type="entry name" value="Winged helix-like DNA-binding domain superfamily/Winged helix DNA-binding domain"/>
    <property type="match status" value="1"/>
</dbReference>
<sequence length="347" mass="37543">MVTPETAPRRDQGAHVLFETIEGPIRFALLDHAMQTGLFDLCAAPVGASDLALAQGLDPDRLTLVLRALVACGFLDRAGETFQTPPDLLPLLSARSPTSLIPSLQALARLRHAGLDRIAELLAPERPSPERPLFDAAYWNRAHESLASFHRGAAAEVMLPCLTGLPEWESAQSLLEIGPGSGTLARALSALRHDLRITLLDLPPVAERIAAELAELSVRVHPGSYNDPLPEGAFDMIFASMTLYFHDRGISALIGRIAERLSPRGVFVSLHATLTEGRCAPEEHVIGRLMPALWQRDVSFDDGEIADAMAQAGLAVSSKWIGTPFGRFRVDMGRKSLSPSDPKAPPR</sequence>
<dbReference type="SUPFAM" id="SSF46785">
    <property type="entry name" value="Winged helix' DNA-binding domain"/>
    <property type="match status" value="1"/>
</dbReference>
<dbReference type="InterPro" id="IPR029063">
    <property type="entry name" value="SAM-dependent_MTases_sf"/>
</dbReference>
<dbReference type="Gene3D" id="3.40.50.150">
    <property type="entry name" value="Vaccinia Virus protein VP39"/>
    <property type="match status" value="1"/>
</dbReference>
<dbReference type="GO" id="GO:0032259">
    <property type="term" value="P:methylation"/>
    <property type="evidence" value="ECO:0007669"/>
    <property type="project" value="UniProtKB-KW"/>
</dbReference>
<evidence type="ECO:0000256" key="1">
    <source>
        <dbReference type="ARBA" id="ARBA00022603"/>
    </source>
</evidence>
<dbReference type="EMBL" id="CP001313">
    <property type="protein sequence ID" value="ADE87315.1"/>
    <property type="molecule type" value="Genomic_DNA"/>
</dbReference>
<name>D5AVI0_RHOCB</name>
<dbReference type="RefSeq" id="WP_013069286.1">
    <property type="nucleotide sequence ID" value="NC_014035.1"/>
</dbReference>
<dbReference type="Proteomes" id="UP000002361">
    <property type="component" value="Plasmid pRCB133"/>
</dbReference>
<protein>
    <submittedName>
        <fullName evidence="5">Methyltransferase, type 12 family</fullName>
        <ecNumber evidence="5">2.1.1.-</ecNumber>
    </submittedName>
</protein>
<feature type="domain" description="Methyltransferase" evidence="4">
    <location>
        <begin position="175"/>
        <end position="265"/>
    </location>
</feature>
<dbReference type="KEGG" id="rcp:RCAP_rcp00059"/>
<dbReference type="InterPro" id="IPR036390">
    <property type="entry name" value="WH_DNA-bd_sf"/>
</dbReference>
<evidence type="ECO:0000313" key="6">
    <source>
        <dbReference type="Proteomes" id="UP000002361"/>
    </source>
</evidence>
<dbReference type="OrthoDB" id="8700339at2"/>
<evidence type="ECO:0000313" key="5">
    <source>
        <dbReference type="EMBL" id="ADE87315.1"/>
    </source>
</evidence>
<proteinExistence type="predicted"/>
<organism evidence="5 6">
    <name type="scientific">Rhodobacter capsulatus (strain ATCC BAA-309 / NBRC 16581 / SB1003)</name>
    <dbReference type="NCBI Taxonomy" id="272942"/>
    <lineage>
        <taxon>Bacteria</taxon>
        <taxon>Pseudomonadati</taxon>
        <taxon>Pseudomonadota</taxon>
        <taxon>Alphaproteobacteria</taxon>
        <taxon>Rhodobacterales</taxon>
        <taxon>Rhodobacter group</taxon>
        <taxon>Rhodobacter</taxon>
    </lineage>
</organism>
<dbReference type="GeneID" id="31492370"/>
<evidence type="ECO:0000259" key="4">
    <source>
        <dbReference type="Pfam" id="PF13649"/>
    </source>
</evidence>
<keyword evidence="6" id="KW-1185">Reference proteome</keyword>
<geneLocation type="plasmid" evidence="5 6">
    <name>pRCB133</name>
</geneLocation>
<gene>
    <name evidence="5" type="ordered locus">RCAP_rcp00059</name>
</gene>
<dbReference type="EC" id="2.1.1.-" evidence="5"/>
<dbReference type="GO" id="GO:0008168">
    <property type="term" value="F:methyltransferase activity"/>
    <property type="evidence" value="ECO:0007669"/>
    <property type="project" value="UniProtKB-KW"/>
</dbReference>
<accession>D5AVI0</accession>
<dbReference type="AlphaFoldDB" id="D5AVI0"/>
<keyword evidence="5" id="KW-0614">Plasmid</keyword>
<dbReference type="InterPro" id="IPR036388">
    <property type="entry name" value="WH-like_DNA-bd_sf"/>
</dbReference>
<reference key="1">
    <citation type="submission" date="2008-12" db="EMBL/GenBank/DDBJ databases">
        <title>Complete genome sequence of Rhodobacter capsulatus SB1003.</title>
        <authorList>
            <person name="Strnad H."/>
            <person name="Lapidus A."/>
            <person name="Vlcek C."/>
            <person name="Ulbrich P."/>
            <person name="Paces J."/>
            <person name="Maltsev N."/>
            <person name="Kumar V."/>
            <person name="Kogan Y."/>
            <person name="Milgram A."/>
            <person name="Rebrekov D."/>
            <person name="Mazur M."/>
            <person name="Cox R."/>
            <person name="Kyrpides N."/>
            <person name="Kolar M."/>
            <person name="Sachova J."/>
            <person name="Ridl J."/>
            <person name="Ivanova N."/>
            <person name="Kapatral V."/>
            <person name="Los T."/>
            <person name="Lykidis A."/>
            <person name="Mikhailova N."/>
            <person name="Reznik G."/>
            <person name="Vasieva O."/>
            <person name="Fonstein M."/>
            <person name="Paces V."/>
            <person name="Haselkorn R."/>
        </authorList>
    </citation>
    <scope>NUCLEOTIDE SEQUENCE</scope>
    <source>
        <strain>SB1003</strain>
    </source>
</reference>
<keyword evidence="1 5" id="KW-0489">Methyltransferase</keyword>
<dbReference type="HOGENOM" id="CLU_005533_4_3_5"/>
<dbReference type="SUPFAM" id="SSF53335">
    <property type="entry name" value="S-adenosyl-L-methionine-dependent methyltransferases"/>
    <property type="match status" value="1"/>
</dbReference>
<dbReference type="InterPro" id="IPR041698">
    <property type="entry name" value="Methyltransf_25"/>
</dbReference>
<keyword evidence="2 5" id="KW-0808">Transferase</keyword>
<dbReference type="Pfam" id="PF13649">
    <property type="entry name" value="Methyltransf_25"/>
    <property type="match status" value="1"/>
</dbReference>
<keyword evidence="3" id="KW-0949">S-adenosyl-L-methionine</keyword>
<evidence type="ECO:0000256" key="2">
    <source>
        <dbReference type="ARBA" id="ARBA00022679"/>
    </source>
</evidence>